<dbReference type="RefSeq" id="WP_091660652.1">
    <property type="nucleotide sequence ID" value="NZ_FONT01000003.1"/>
</dbReference>
<dbReference type="STRING" id="930128.SAMN05192532_103323"/>
<keyword evidence="2 4" id="KW-0808">Transferase</keyword>
<dbReference type="InterPro" id="IPR017804">
    <property type="entry name" value="MeTrfase_EgtD-like"/>
</dbReference>
<dbReference type="GO" id="GO:0032259">
    <property type="term" value="P:methylation"/>
    <property type="evidence" value="ECO:0007669"/>
    <property type="project" value="UniProtKB-KW"/>
</dbReference>
<gene>
    <name evidence="4" type="ORF">SAMN05192532_103323</name>
</gene>
<evidence type="ECO:0000256" key="1">
    <source>
        <dbReference type="ARBA" id="ARBA00022603"/>
    </source>
</evidence>
<sequence length="322" mass="36444">MTKEASVENIQSAAATFQEEVITGLQERKKRLSPKHFYDAQGAYLFDQITETDDYYLTSAELEILQHHGGDIAEKLGEHCRFIEFGSGSGMKTKYVLDEAYNLHSYVPIDISAPYLSQSIKELKQDYPTLTIEGMCADFTTPISLPESAGHEKKVVFFPGSSFGNFEPMEGELFLKRTAAMLEKGDGLLIGIDLVKNPDILHAAYNDTQGYTAAFNKNILERINREMDADFDLASFEHYAFYQPIEKRIEMHLISQVEQTVQVGPASIPFKEGESIHTENSYKFTVHDFTVLAAKCGFTRDKVWLDTNQHVALLYFERTSNE</sequence>
<proteinExistence type="predicted"/>
<dbReference type="NCBIfam" id="TIGR03438">
    <property type="entry name" value="egtD_ergothio"/>
    <property type="match status" value="1"/>
</dbReference>
<evidence type="ECO:0000313" key="4">
    <source>
        <dbReference type="EMBL" id="SFE74100.1"/>
    </source>
</evidence>
<dbReference type="EMBL" id="FONT01000003">
    <property type="protein sequence ID" value="SFE74100.1"/>
    <property type="molecule type" value="Genomic_DNA"/>
</dbReference>
<dbReference type="Pfam" id="PF10017">
    <property type="entry name" value="Methyltransf_33"/>
    <property type="match status" value="1"/>
</dbReference>
<dbReference type="InterPro" id="IPR029063">
    <property type="entry name" value="SAM-dependent_MTases_sf"/>
</dbReference>
<dbReference type="GO" id="GO:0008168">
    <property type="term" value="F:methyltransferase activity"/>
    <property type="evidence" value="ECO:0007669"/>
    <property type="project" value="UniProtKB-KW"/>
</dbReference>
<dbReference type="OrthoDB" id="5289726at2"/>
<evidence type="ECO:0000256" key="2">
    <source>
        <dbReference type="ARBA" id="ARBA00022679"/>
    </source>
</evidence>
<organism evidence="4 5">
    <name type="scientific">Alteribacillus iranensis</name>
    <dbReference type="NCBI Taxonomy" id="930128"/>
    <lineage>
        <taxon>Bacteria</taxon>
        <taxon>Bacillati</taxon>
        <taxon>Bacillota</taxon>
        <taxon>Bacilli</taxon>
        <taxon>Bacillales</taxon>
        <taxon>Bacillaceae</taxon>
        <taxon>Alteribacillus</taxon>
    </lineage>
</organism>
<feature type="domain" description="Histidine-specific methyltransferase SAM-dependent" evidence="3">
    <location>
        <begin position="17"/>
        <end position="317"/>
    </location>
</feature>
<keyword evidence="5" id="KW-1185">Reference proteome</keyword>
<reference evidence="4 5" key="1">
    <citation type="submission" date="2016-10" db="EMBL/GenBank/DDBJ databases">
        <authorList>
            <person name="de Groot N.N."/>
        </authorList>
    </citation>
    <scope>NUCLEOTIDE SEQUENCE [LARGE SCALE GENOMIC DNA]</scope>
    <source>
        <strain evidence="4 5">DSM 23995</strain>
    </source>
</reference>
<dbReference type="PANTHER" id="PTHR43397:SF1">
    <property type="entry name" value="ERGOTHIONEINE BIOSYNTHESIS PROTEIN 1"/>
    <property type="match status" value="1"/>
</dbReference>
<keyword evidence="1 4" id="KW-0489">Methyltransferase</keyword>
<dbReference type="Proteomes" id="UP000199516">
    <property type="component" value="Unassembled WGS sequence"/>
</dbReference>
<dbReference type="PIRSF" id="PIRSF018005">
    <property type="entry name" value="UCP018005"/>
    <property type="match status" value="1"/>
</dbReference>
<name>A0A1I2D2A0_9BACI</name>
<evidence type="ECO:0000313" key="5">
    <source>
        <dbReference type="Proteomes" id="UP000199516"/>
    </source>
</evidence>
<dbReference type="InterPro" id="IPR035094">
    <property type="entry name" value="EgtD"/>
</dbReference>
<dbReference type="InterPro" id="IPR019257">
    <property type="entry name" value="MeTrfase_dom"/>
</dbReference>
<evidence type="ECO:0000259" key="3">
    <source>
        <dbReference type="Pfam" id="PF10017"/>
    </source>
</evidence>
<protein>
    <submittedName>
        <fullName evidence="4">Dimethylhistidine N-methyltransferase</fullName>
    </submittedName>
</protein>
<dbReference type="PANTHER" id="PTHR43397">
    <property type="entry name" value="ERGOTHIONEINE BIOSYNTHESIS PROTEIN 1"/>
    <property type="match status" value="1"/>
</dbReference>
<accession>A0A1I2D2A0</accession>
<dbReference type="AlphaFoldDB" id="A0A1I2D2A0"/>
<dbReference type="SUPFAM" id="SSF53335">
    <property type="entry name" value="S-adenosyl-L-methionine-dependent methyltransferases"/>
    <property type="match status" value="1"/>
</dbReference>
<dbReference type="Gene3D" id="3.40.50.150">
    <property type="entry name" value="Vaccinia Virus protein VP39"/>
    <property type="match status" value="1"/>
</dbReference>
<dbReference type="InterPro" id="IPR051128">
    <property type="entry name" value="EgtD_Methyltrsf_superfamily"/>
</dbReference>